<dbReference type="EMBL" id="VIEB01000917">
    <property type="protein sequence ID" value="TQD78268.1"/>
    <property type="molecule type" value="Genomic_DNA"/>
</dbReference>
<dbReference type="InterPro" id="IPR011990">
    <property type="entry name" value="TPR-like_helical_dom_sf"/>
</dbReference>
<accession>A0A540KVL7</accession>
<feature type="region of interest" description="Disordered" evidence="3">
    <location>
        <begin position="185"/>
        <end position="213"/>
    </location>
</feature>
<gene>
    <name evidence="4" type="ORF">C1H46_036213</name>
</gene>
<feature type="compositionally biased region" description="Basic and acidic residues" evidence="3">
    <location>
        <begin position="103"/>
        <end position="120"/>
    </location>
</feature>
<dbReference type="Proteomes" id="UP000315295">
    <property type="component" value="Unassembled WGS sequence"/>
</dbReference>
<dbReference type="Gene3D" id="1.25.40.10">
    <property type="entry name" value="Tetratricopeptide repeat domain"/>
    <property type="match status" value="2"/>
</dbReference>
<feature type="region of interest" description="Disordered" evidence="3">
    <location>
        <begin position="274"/>
        <end position="309"/>
    </location>
</feature>
<dbReference type="InterPro" id="IPR002885">
    <property type="entry name" value="PPR_rpt"/>
</dbReference>
<evidence type="ECO:0000313" key="4">
    <source>
        <dbReference type="EMBL" id="TQD78268.1"/>
    </source>
</evidence>
<dbReference type="PROSITE" id="PS51375">
    <property type="entry name" value="PPR"/>
    <property type="match status" value="1"/>
</dbReference>
<dbReference type="InterPro" id="IPR052851">
    <property type="entry name" value="GCD1_mitochondrial"/>
</dbReference>
<dbReference type="PANTHER" id="PTHR35476:SF2">
    <property type="entry name" value="MUCIN-LIKE PROTEIN"/>
    <property type="match status" value="1"/>
</dbReference>
<feature type="repeat" description="PPR" evidence="2">
    <location>
        <begin position="516"/>
        <end position="550"/>
    </location>
</feature>
<dbReference type="PANTHER" id="PTHR35476">
    <property type="entry name" value="MUCIN-LIKE PROTEIN"/>
    <property type="match status" value="1"/>
</dbReference>
<dbReference type="AlphaFoldDB" id="A0A540KVL7"/>
<protein>
    <recommendedName>
        <fullName evidence="6">Pentatricopeptide repeat-containing protein</fullName>
    </recommendedName>
</protein>
<organism evidence="4 5">
    <name type="scientific">Malus baccata</name>
    <name type="common">Siberian crab apple</name>
    <name type="synonym">Pyrus baccata</name>
    <dbReference type="NCBI Taxonomy" id="106549"/>
    <lineage>
        <taxon>Eukaryota</taxon>
        <taxon>Viridiplantae</taxon>
        <taxon>Streptophyta</taxon>
        <taxon>Embryophyta</taxon>
        <taxon>Tracheophyta</taxon>
        <taxon>Spermatophyta</taxon>
        <taxon>Magnoliopsida</taxon>
        <taxon>eudicotyledons</taxon>
        <taxon>Gunneridae</taxon>
        <taxon>Pentapetalae</taxon>
        <taxon>rosids</taxon>
        <taxon>fabids</taxon>
        <taxon>Rosales</taxon>
        <taxon>Rosaceae</taxon>
        <taxon>Amygdaloideae</taxon>
        <taxon>Maleae</taxon>
        <taxon>Malus</taxon>
    </lineage>
</organism>
<evidence type="ECO:0000256" key="3">
    <source>
        <dbReference type="SAM" id="MobiDB-lite"/>
    </source>
</evidence>
<comment type="caution">
    <text evidence="4">The sequence shown here is derived from an EMBL/GenBank/DDBJ whole genome shotgun (WGS) entry which is preliminary data.</text>
</comment>
<sequence>MQALKRIATKTELHRLSSTIAKTQFISAANLRAFSSNSKKGGGDDDWNDAWETAWLPPDLSGNNSRAPWETDVNFSSPESSIVLPSDADPETKAFVEDMNENWNERRKPEEERKQNRQRESGSSLYSLESLKKDYRVKKQRIHAGLWMKEIEKQEEAKLVDSNSIGGGDDIERLLDSCSDIFDSPNNDLENSKAPSASDYKNKPDGWETTSKAPEGNIWEMTQREEDILLQEFERRIAYNKFQITSFIKTHIFSRRRPIDGWKYMIEELGPNARKGKGSVSRLPSLSDASTQPFKEEKTPMSSSSLSPYKESSKQFKRCRRRASAAWLMILIAKSSRLGQRLTLSPTHYSFYQDLSLISLLQSCIKVSEVSQIHGCMVNTGLDRLPFPSSKLLASSIQDIQYAAAIFNGIQNPYVFMFNTMLRAYSISDDPKHAFHIFNNLRAQNITLDQFSFVATIKACARESTIRIGRGIQGFVMRSGFGLFVNVKNTLLQFYCVSGKIEDARKVFDEFPQRNDSVSLNALMGGYLHASQPHVVVDLFKQMCRIGFGASATIVFNLLSAIGDLEGHLAGECIHGYCIKIGFSSDLHVLTALIDIRSSSLVTPDETRRNETEFIYIGGVAFGLCCFWVWFKELNDDHPANSMLLSGTYAIAGRLPDHITRMQEMEDENKTGEVKFRPV</sequence>
<feature type="region of interest" description="Disordered" evidence="3">
    <location>
        <begin position="58"/>
        <end position="125"/>
    </location>
</feature>
<feature type="compositionally biased region" description="Polar residues" evidence="3">
    <location>
        <begin position="282"/>
        <end position="293"/>
    </location>
</feature>
<evidence type="ECO:0000256" key="2">
    <source>
        <dbReference type="PROSITE-ProRule" id="PRU00708"/>
    </source>
</evidence>
<name>A0A540KVL7_MALBA</name>
<keyword evidence="1" id="KW-0677">Repeat</keyword>
<feature type="compositionally biased region" description="Polar residues" evidence="3">
    <location>
        <begin position="185"/>
        <end position="195"/>
    </location>
</feature>
<dbReference type="STRING" id="106549.A0A540KVL7"/>
<evidence type="ECO:0000256" key="1">
    <source>
        <dbReference type="ARBA" id="ARBA00022737"/>
    </source>
</evidence>
<keyword evidence="5" id="KW-1185">Reference proteome</keyword>
<reference evidence="4 5" key="1">
    <citation type="journal article" date="2019" name="G3 (Bethesda)">
        <title>Sequencing of a Wild Apple (Malus baccata) Genome Unravels the Differences Between Cultivated and Wild Apple Species Regarding Disease Resistance and Cold Tolerance.</title>
        <authorList>
            <person name="Chen X."/>
        </authorList>
    </citation>
    <scope>NUCLEOTIDE SEQUENCE [LARGE SCALE GENOMIC DNA]</scope>
    <source>
        <strain evidence="5">cv. Shandingzi</strain>
        <tissue evidence="4">Leaves</tissue>
    </source>
</reference>
<evidence type="ECO:0000313" key="5">
    <source>
        <dbReference type="Proteomes" id="UP000315295"/>
    </source>
</evidence>
<proteinExistence type="predicted"/>
<dbReference type="Pfam" id="PF01535">
    <property type="entry name" value="PPR"/>
    <property type="match status" value="3"/>
</dbReference>
<evidence type="ECO:0008006" key="6">
    <source>
        <dbReference type="Google" id="ProtNLM"/>
    </source>
</evidence>